<feature type="transmembrane region" description="Helical" evidence="1">
    <location>
        <begin position="106"/>
        <end position="124"/>
    </location>
</feature>
<dbReference type="Proteomes" id="UP000317429">
    <property type="component" value="Chromosome"/>
</dbReference>
<feature type="transmembrane region" description="Helical" evidence="1">
    <location>
        <begin position="347"/>
        <end position="369"/>
    </location>
</feature>
<dbReference type="InterPro" id="IPR046477">
    <property type="entry name" value="DUF6798"/>
</dbReference>
<dbReference type="OrthoDB" id="229702at2"/>
<organism evidence="3 4">
    <name type="scientific">Pirellulimonas nuda</name>
    <dbReference type="NCBI Taxonomy" id="2528009"/>
    <lineage>
        <taxon>Bacteria</taxon>
        <taxon>Pseudomonadati</taxon>
        <taxon>Planctomycetota</taxon>
        <taxon>Planctomycetia</taxon>
        <taxon>Pirellulales</taxon>
        <taxon>Lacipirellulaceae</taxon>
        <taxon>Pirellulimonas</taxon>
    </lineage>
</organism>
<evidence type="ECO:0000313" key="3">
    <source>
        <dbReference type="EMBL" id="QDU90164.1"/>
    </source>
</evidence>
<name>A0A518DFA3_9BACT</name>
<evidence type="ECO:0000256" key="1">
    <source>
        <dbReference type="SAM" id="Phobius"/>
    </source>
</evidence>
<feature type="transmembrane region" description="Helical" evidence="1">
    <location>
        <begin position="12"/>
        <end position="28"/>
    </location>
</feature>
<feature type="transmembrane region" description="Helical" evidence="1">
    <location>
        <begin position="381"/>
        <end position="400"/>
    </location>
</feature>
<dbReference type="EMBL" id="CP036291">
    <property type="protein sequence ID" value="QDU90164.1"/>
    <property type="molecule type" value="Genomic_DNA"/>
</dbReference>
<reference evidence="3 4" key="1">
    <citation type="submission" date="2019-02" db="EMBL/GenBank/DDBJ databases">
        <title>Deep-cultivation of Planctomycetes and their phenomic and genomic characterization uncovers novel biology.</title>
        <authorList>
            <person name="Wiegand S."/>
            <person name="Jogler M."/>
            <person name="Boedeker C."/>
            <person name="Pinto D."/>
            <person name="Vollmers J."/>
            <person name="Rivas-Marin E."/>
            <person name="Kohn T."/>
            <person name="Peeters S.H."/>
            <person name="Heuer A."/>
            <person name="Rast P."/>
            <person name="Oberbeckmann S."/>
            <person name="Bunk B."/>
            <person name="Jeske O."/>
            <person name="Meyerdierks A."/>
            <person name="Storesund J.E."/>
            <person name="Kallscheuer N."/>
            <person name="Luecker S."/>
            <person name="Lage O.M."/>
            <person name="Pohl T."/>
            <person name="Merkel B.J."/>
            <person name="Hornburger P."/>
            <person name="Mueller R.-W."/>
            <person name="Bruemmer F."/>
            <person name="Labrenz M."/>
            <person name="Spormann A.M."/>
            <person name="Op den Camp H."/>
            <person name="Overmann J."/>
            <person name="Amann R."/>
            <person name="Jetten M.S.M."/>
            <person name="Mascher T."/>
            <person name="Medema M.H."/>
            <person name="Devos D.P."/>
            <person name="Kaster A.-K."/>
            <person name="Ovreas L."/>
            <person name="Rohde M."/>
            <person name="Galperin M.Y."/>
            <person name="Jogler C."/>
        </authorList>
    </citation>
    <scope>NUCLEOTIDE SEQUENCE [LARGE SCALE GENOMIC DNA]</scope>
    <source>
        <strain evidence="3 4">Pla175</strain>
    </source>
</reference>
<dbReference type="KEGG" id="pnd:Pla175_35650"/>
<keyword evidence="1" id="KW-0812">Transmembrane</keyword>
<evidence type="ECO:0000259" key="2">
    <source>
        <dbReference type="Pfam" id="PF20604"/>
    </source>
</evidence>
<keyword evidence="1" id="KW-0472">Membrane</keyword>
<gene>
    <name evidence="3" type="ORF">Pla175_35650</name>
</gene>
<proteinExistence type="predicted"/>
<dbReference type="RefSeq" id="WP_145288102.1">
    <property type="nucleotide sequence ID" value="NZ_CP036291.1"/>
</dbReference>
<feature type="transmembrane region" description="Helical" evidence="1">
    <location>
        <begin position="316"/>
        <end position="335"/>
    </location>
</feature>
<sequence length="544" mass="59615">MPIQDGQRAGQAAAEVSLILMLLFIVGGDPSPAINEPHYLCRLKHFWDPQFAAGDLFLESRDAHFAVVWSLGWLTQFLSLTQTAWLLRLGAWTLLAVAWQRLATTVLPRPWWSVFSAGLLLAGIQEGNLAGEWVIGGFEAKCLAYGFVWLALTAWLRERWFWMALWLGIASAFHVLVGGWAVVILAAIELLPRAPEKSESGAAGRWSWLEGVRRRRPGVVAGLAIGGLIALAGVVPALRLQGAADPETIAQANQIYVFDRLPHHLAPLSKPLPWIAERAGRHGVVWALLGITTLLLRRPGGLSPHTTSRLAQMRAFAYGAGLLALAGFAIEMAFADYPARAASLLRYYWFRWIDVAAPMAVGLQAAALAADRIARRQYAGVGWLAAGIAATAIPLGMTTFHRYSDPCPPADRKAPDAAAWVELCQWVRNETAPDALFLLPQWSQSFKWRTGRAEVVTYKDIPQDAAGIVAWSQRRDQVGAVETALRKGRSELAKQRLLEVAAKYGADYCITTRGRALPLAPHHVVGPYLVYDLRRESPPATGTD</sequence>
<keyword evidence="1" id="KW-1133">Transmembrane helix</keyword>
<feature type="transmembrane region" description="Helical" evidence="1">
    <location>
        <begin position="160"/>
        <end position="188"/>
    </location>
</feature>
<feature type="transmembrane region" description="Helical" evidence="1">
    <location>
        <begin position="219"/>
        <end position="238"/>
    </location>
</feature>
<protein>
    <recommendedName>
        <fullName evidence="2">DUF6798 domain-containing protein</fullName>
    </recommendedName>
</protein>
<keyword evidence="4" id="KW-1185">Reference proteome</keyword>
<accession>A0A518DFA3</accession>
<dbReference type="AlphaFoldDB" id="A0A518DFA3"/>
<evidence type="ECO:0000313" key="4">
    <source>
        <dbReference type="Proteomes" id="UP000317429"/>
    </source>
</evidence>
<dbReference type="Pfam" id="PF20604">
    <property type="entry name" value="DUF6798"/>
    <property type="match status" value="1"/>
</dbReference>
<feature type="domain" description="DUF6798" evidence="2">
    <location>
        <begin position="418"/>
        <end position="477"/>
    </location>
</feature>